<keyword evidence="6" id="KW-1185">Reference proteome</keyword>
<organism evidence="5 6">
    <name type="scientific">Aliidongia dinghuensis</name>
    <dbReference type="NCBI Taxonomy" id="1867774"/>
    <lineage>
        <taxon>Bacteria</taxon>
        <taxon>Pseudomonadati</taxon>
        <taxon>Pseudomonadota</taxon>
        <taxon>Alphaproteobacteria</taxon>
        <taxon>Rhodospirillales</taxon>
        <taxon>Dongiaceae</taxon>
        <taxon>Aliidongia</taxon>
    </lineage>
</organism>
<sequence length="229" mass="25437">MDAMSNVIRATLSEQVHQELRARILGGQLPGGHRLLPEELANDLAISQTPVKEALLKLEADGLVVSGLRKGAMVRRFTAKDVEELYEARIFVELASIDAAFARGAVTPKLLDALSENLERHAYHLGRDTLEDLTTALAYDREFHHRLVAARDNAVIAGWHERILAQTHTAYIYLVSDTRPVYGEHRDILDALRAGSVTEARDALERHLRRSGQNLLDNVRRAQAGGDVP</sequence>
<gene>
    <name evidence="5" type="ORF">GCM10011611_08230</name>
</gene>
<dbReference type="PROSITE" id="PS50949">
    <property type="entry name" value="HTH_GNTR"/>
    <property type="match status" value="1"/>
</dbReference>
<name>A0A8J2YPZ8_9PROT</name>
<reference evidence="5" key="1">
    <citation type="journal article" date="2014" name="Int. J. Syst. Evol. Microbiol.">
        <title>Complete genome sequence of Corynebacterium casei LMG S-19264T (=DSM 44701T), isolated from a smear-ripened cheese.</title>
        <authorList>
            <consortium name="US DOE Joint Genome Institute (JGI-PGF)"/>
            <person name="Walter F."/>
            <person name="Albersmeier A."/>
            <person name="Kalinowski J."/>
            <person name="Ruckert C."/>
        </authorList>
    </citation>
    <scope>NUCLEOTIDE SEQUENCE</scope>
    <source>
        <strain evidence="5">CGMCC 1.15725</strain>
    </source>
</reference>
<evidence type="ECO:0000256" key="1">
    <source>
        <dbReference type="ARBA" id="ARBA00023015"/>
    </source>
</evidence>
<dbReference type="InterPro" id="IPR011711">
    <property type="entry name" value="GntR_C"/>
</dbReference>
<dbReference type="GO" id="GO:0003700">
    <property type="term" value="F:DNA-binding transcription factor activity"/>
    <property type="evidence" value="ECO:0007669"/>
    <property type="project" value="InterPro"/>
</dbReference>
<dbReference type="Gene3D" id="1.10.10.10">
    <property type="entry name" value="Winged helix-like DNA-binding domain superfamily/Winged helix DNA-binding domain"/>
    <property type="match status" value="1"/>
</dbReference>
<comment type="caution">
    <text evidence="5">The sequence shown here is derived from an EMBL/GenBank/DDBJ whole genome shotgun (WGS) entry which is preliminary data.</text>
</comment>
<dbReference type="SUPFAM" id="SSF48008">
    <property type="entry name" value="GntR ligand-binding domain-like"/>
    <property type="match status" value="1"/>
</dbReference>
<reference evidence="5" key="2">
    <citation type="submission" date="2020-09" db="EMBL/GenBank/DDBJ databases">
        <authorList>
            <person name="Sun Q."/>
            <person name="Zhou Y."/>
        </authorList>
    </citation>
    <scope>NUCLEOTIDE SEQUENCE</scope>
    <source>
        <strain evidence="5">CGMCC 1.15725</strain>
    </source>
</reference>
<keyword evidence="3" id="KW-0804">Transcription</keyword>
<proteinExistence type="predicted"/>
<dbReference type="Proteomes" id="UP000646365">
    <property type="component" value="Unassembled WGS sequence"/>
</dbReference>
<accession>A0A8J2YPZ8</accession>
<dbReference type="GO" id="GO:0003677">
    <property type="term" value="F:DNA binding"/>
    <property type="evidence" value="ECO:0007669"/>
    <property type="project" value="UniProtKB-KW"/>
</dbReference>
<protein>
    <submittedName>
        <fullName evidence="5">GntR family transcriptional regulator</fullName>
    </submittedName>
</protein>
<dbReference type="CDD" id="cd07377">
    <property type="entry name" value="WHTH_GntR"/>
    <property type="match status" value="1"/>
</dbReference>
<keyword evidence="2" id="KW-0238">DNA-binding</keyword>
<evidence type="ECO:0000256" key="3">
    <source>
        <dbReference type="ARBA" id="ARBA00023163"/>
    </source>
</evidence>
<dbReference type="SMART" id="SM00345">
    <property type="entry name" value="HTH_GNTR"/>
    <property type="match status" value="1"/>
</dbReference>
<keyword evidence="1" id="KW-0805">Transcription regulation</keyword>
<dbReference type="Pfam" id="PF00392">
    <property type="entry name" value="GntR"/>
    <property type="match status" value="1"/>
</dbReference>
<dbReference type="Gene3D" id="1.20.120.530">
    <property type="entry name" value="GntR ligand-binding domain-like"/>
    <property type="match status" value="1"/>
</dbReference>
<dbReference type="AlphaFoldDB" id="A0A8J2YPZ8"/>
<evidence type="ECO:0000313" key="5">
    <source>
        <dbReference type="EMBL" id="GGF05111.1"/>
    </source>
</evidence>
<dbReference type="EMBL" id="BMJQ01000002">
    <property type="protein sequence ID" value="GGF05111.1"/>
    <property type="molecule type" value="Genomic_DNA"/>
</dbReference>
<evidence type="ECO:0000259" key="4">
    <source>
        <dbReference type="PROSITE" id="PS50949"/>
    </source>
</evidence>
<dbReference type="SUPFAM" id="SSF46785">
    <property type="entry name" value="Winged helix' DNA-binding domain"/>
    <property type="match status" value="1"/>
</dbReference>
<dbReference type="PANTHER" id="PTHR43537">
    <property type="entry name" value="TRANSCRIPTIONAL REGULATOR, GNTR FAMILY"/>
    <property type="match status" value="1"/>
</dbReference>
<dbReference type="Pfam" id="PF07729">
    <property type="entry name" value="FCD"/>
    <property type="match status" value="1"/>
</dbReference>
<dbReference type="InterPro" id="IPR036390">
    <property type="entry name" value="WH_DNA-bd_sf"/>
</dbReference>
<evidence type="ECO:0000313" key="6">
    <source>
        <dbReference type="Proteomes" id="UP000646365"/>
    </source>
</evidence>
<feature type="domain" description="HTH gntR-type" evidence="4">
    <location>
        <begin position="10"/>
        <end position="77"/>
    </location>
</feature>
<dbReference type="InterPro" id="IPR000524">
    <property type="entry name" value="Tscrpt_reg_HTH_GntR"/>
</dbReference>
<dbReference type="PANTHER" id="PTHR43537:SF24">
    <property type="entry name" value="GLUCONATE OPERON TRANSCRIPTIONAL REPRESSOR"/>
    <property type="match status" value="1"/>
</dbReference>
<evidence type="ECO:0000256" key="2">
    <source>
        <dbReference type="ARBA" id="ARBA00023125"/>
    </source>
</evidence>
<dbReference type="InterPro" id="IPR036388">
    <property type="entry name" value="WH-like_DNA-bd_sf"/>
</dbReference>
<dbReference type="InterPro" id="IPR008920">
    <property type="entry name" value="TF_FadR/GntR_C"/>
</dbReference>
<dbReference type="SMART" id="SM00895">
    <property type="entry name" value="FCD"/>
    <property type="match status" value="1"/>
</dbReference>